<proteinExistence type="inferred from homology"/>
<feature type="binding site" evidence="10">
    <location>
        <position position="278"/>
    </location>
    <ligand>
        <name>ATP</name>
        <dbReference type="ChEBI" id="CHEBI:30616"/>
    </ligand>
</feature>
<evidence type="ECO:0000256" key="7">
    <source>
        <dbReference type="ARBA" id="ARBA00022741"/>
    </source>
</evidence>
<evidence type="ECO:0000256" key="8">
    <source>
        <dbReference type="ARBA" id="ARBA00022777"/>
    </source>
</evidence>
<keyword evidence="8 11" id="KW-0418">Kinase</keyword>
<comment type="similarity">
    <text evidence="3 11">Belongs to the phosphoglycerate kinase family.</text>
</comment>
<evidence type="ECO:0000256" key="3">
    <source>
        <dbReference type="ARBA" id="ARBA00008982"/>
    </source>
</evidence>
<dbReference type="PIRSF" id="PIRSF000724">
    <property type="entry name" value="Pgk"/>
    <property type="match status" value="1"/>
</dbReference>
<evidence type="ECO:0000313" key="13">
    <source>
        <dbReference type="Proteomes" id="UP000176752"/>
    </source>
</evidence>
<dbReference type="InterPro" id="IPR001576">
    <property type="entry name" value="Phosphoglycerate_kinase"/>
</dbReference>
<dbReference type="GO" id="GO:0006094">
    <property type="term" value="P:gluconeogenesis"/>
    <property type="evidence" value="ECO:0007669"/>
    <property type="project" value="TreeGrafter"/>
</dbReference>
<dbReference type="EMBL" id="MHLV01000023">
    <property type="protein sequence ID" value="OGZ17505.1"/>
    <property type="molecule type" value="Genomic_DNA"/>
</dbReference>
<evidence type="ECO:0000256" key="11">
    <source>
        <dbReference type="RuleBase" id="RU000532"/>
    </source>
</evidence>
<dbReference type="InterPro" id="IPR015824">
    <property type="entry name" value="Phosphoglycerate_kinase_N"/>
</dbReference>
<comment type="pathway">
    <text evidence="2">Carbohydrate degradation; glycolysis; pyruvate from D-glyceraldehyde 3-phosphate: step 2/5.</text>
</comment>
<dbReference type="GO" id="GO:0005524">
    <property type="term" value="F:ATP binding"/>
    <property type="evidence" value="ECO:0007669"/>
    <property type="project" value="UniProtKB-KW"/>
</dbReference>
<dbReference type="GO" id="GO:0005829">
    <property type="term" value="C:cytosol"/>
    <property type="evidence" value="ECO:0007669"/>
    <property type="project" value="TreeGrafter"/>
</dbReference>
<dbReference type="FunFam" id="3.40.50.1260:FF:000006">
    <property type="entry name" value="Phosphoglycerate kinase"/>
    <property type="match status" value="1"/>
</dbReference>
<accession>A0A1G2DV19</accession>
<keyword evidence="9 10" id="KW-0067">ATP-binding</keyword>
<sequence length="346" mass="38058">MKTLKDFDFANKRILVRCDFNVPLGEEGNILDDFKISQSIPTLLYLIEKRAKLILISHLGRPDGKVVEDLRLSPVGEKLSGLLSLPVRKLGDCVGNLIEAEIKEMQPGEVILLENVQFNPGEKENNLKFAKILAGYADIFIMEAFGQAHRNYASIASIPKYIPSGAGILLEKEINNLSKVLDNSEKPLIAIIGGKKVETKLKLIDKISENADFVIIGGLLQKELKEKNIKLKYPKKIIGPVDETGRGLDIGPKSIKLFKEKISLAKTIFWNGPLGKIEEEEFSRGTAEIAKAIIQNQAFSVAGGGETIEFIRRINLTDKFNHISTGGGAMLAFLAGEKLPGIKALK</sequence>
<dbReference type="PANTHER" id="PTHR11406:SF23">
    <property type="entry name" value="PHOSPHOGLYCERATE KINASE 1, CHLOROPLASTIC-RELATED"/>
    <property type="match status" value="1"/>
</dbReference>
<feature type="binding site" evidence="10">
    <location>
        <position position="247"/>
    </location>
    <ligand>
        <name>ATP</name>
        <dbReference type="ChEBI" id="CHEBI:30616"/>
    </ligand>
</feature>
<organism evidence="12 13">
    <name type="scientific">Candidatus Nealsonbacteria bacterium RBG_13_36_15</name>
    <dbReference type="NCBI Taxonomy" id="1801660"/>
    <lineage>
        <taxon>Bacteria</taxon>
        <taxon>Candidatus Nealsoniibacteriota</taxon>
    </lineage>
</organism>
<evidence type="ECO:0000256" key="6">
    <source>
        <dbReference type="ARBA" id="ARBA00022679"/>
    </source>
</evidence>
<dbReference type="Proteomes" id="UP000176752">
    <property type="component" value="Unassembled WGS sequence"/>
</dbReference>
<evidence type="ECO:0000256" key="4">
    <source>
        <dbReference type="ARBA" id="ARBA00013061"/>
    </source>
</evidence>
<dbReference type="STRING" id="1801660.A2Z78_00915"/>
<dbReference type="PANTHER" id="PTHR11406">
    <property type="entry name" value="PHOSPHOGLYCERATE KINASE"/>
    <property type="match status" value="1"/>
</dbReference>
<evidence type="ECO:0000256" key="9">
    <source>
        <dbReference type="ARBA" id="ARBA00022840"/>
    </source>
</evidence>
<keyword evidence="7" id="KW-0547">Nucleotide-binding</keyword>
<dbReference type="SUPFAM" id="SSF53748">
    <property type="entry name" value="Phosphoglycerate kinase"/>
    <property type="match status" value="1"/>
</dbReference>
<comment type="catalytic activity">
    <reaction evidence="1 11">
        <text>(2R)-3-phosphoglycerate + ATP = (2R)-3-phospho-glyceroyl phosphate + ADP</text>
        <dbReference type="Rhea" id="RHEA:14801"/>
        <dbReference type="ChEBI" id="CHEBI:30616"/>
        <dbReference type="ChEBI" id="CHEBI:57604"/>
        <dbReference type="ChEBI" id="CHEBI:58272"/>
        <dbReference type="ChEBI" id="CHEBI:456216"/>
        <dbReference type="EC" id="2.7.2.3"/>
    </reaction>
</comment>
<evidence type="ECO:0000256" key="2">
    <source>
        <dbReference type="ARBA" id="ARBA00004838"/>
    </source>
</evidence>
<dbReference type="AlphaFoldDB" id="A0A1G2DV19"/>
<comment type="caution">
    <text evidence="12">The sequence shown here is derived from an EMBL/GenBank/DDBJ whole genome shotgun (WGS) entry which is preliminary data.</text>
</comment>
<dbReference type="GO" id="GO:0004618">
    <property type="term" value="F:phosphoglycerate kinase activity"/>
    <property type="evidence" value="ECO:0007669"/>
    <property type="project" value="UniProtKB-EC"/>
</dbReference>
<evidence type="ECO:0000256" key="5">
    <source>
        <dbReference type="ARBA" id="ARBA00016471"/>
    </source>
</evidence>
<dbReference type="GO" id="GO:0006096">
    <property type="term" value="P:glycolytic process"/>
    <property type="evidence" value="ECO:0007669"/>
    <property type="project" value="InterPro"/>
</dbReference>
<evidence type="ECO:0000313" key="12">
    <source>
        <dbReference type="EMBL" id="OGZ17505.1"/>
    </source>
</evidence>
<evidence type="ECO:0000256" key="1">
    <source>
        <dbReference type="ARBA" id="ARBA00000642"/>
    </source>
</evidence>
<dbReference type="Gene3D" id="3.40.50.1260">
    <property type="entry name" value="Phosphoglycerate kinase, N-terminal domain"/>
    <property type="match status" value="3"/>
</dbReference>
<gene>
    <name evidence="12" type="ORF">A2Z78_00915</name>
</gene>
<name>A0A1G2DV19_9BACT</name>
<dbReference type="Pfam" id="PF00162">
    <property type="entry name" value="PGK"/>
    <property type="match status" value="2"/>
</dbReference>
<keyword evidence="6 11" id="KW-0808">Transferase</keyword>
<dbReference type="InterPro" id="IPR036043">
    <property type="entry name" value="Phosphoglycerate_kinase_sf"/>
</dbReference>
<evidence type="ECO:0000256" key="10">
    <source>
        <dbReference type="PIRSR" id="PIRSR000724-2"/>
    </source>
</evidence>
<dbReference type="PRINTS" id="PR00477">
    <property type="entry name" value="PHGLYCKINASE"/>
</dbReference>
<protein>
    <recommendedName>
        <fullName evidence="5 11">Phosphoglycerate kinase</fullName>
        <ecNumber evidence="4 11">2.7.2.3</ecNumber>
    </recommendedName>
</protein>
<reference evidence="12 13" key="1">
    <citation type="journal article" date="2016" name="Nat. Commun.">
        <title>Thousands of microbial genomes shed light on interconnected biogeochemical processes in an aquifer system.</title>
        <authorList>
            <person name="Anantharaman K."/>
            <person name="Brown C.T."/>
            <person name="Hug L.A."/>
            <person name="Sharon I."/>
            <person name="Castelle C.J."/>
            <person name="Probst A.J."/>
            <person name="Thomas B.C."/>
            <person name="Singh A."/>
            <person name="Wilkins M.J."/>
            <person name="Karaoz U."/>
            <person name="Brodie E.L."/>
            <person name="Williams K.H."/>
            <person name="Hubbard S.S."/>
            <person name="Banfield J.F."/>
        </authorList>
    </citation>
    <scope>NUCLEOTIDE SEQUENCE [LARGE SCALE GENOMIC DNA]</scope>
</reference>
<feature type="binding site" evidence="10">
    <location>
        <position position="200"/>
    </location>
    <ligand>
        <name>ATP</name>
        <dbReference type="ChEBI" id="CHEBI:30616"/>
    </ligand>
</feature>
<dbReference type="EC" id="2.7.2.3" evidence="4 11"/>
<dbReference type="GO" id="GO:0043531">
    <property type="term" value="F:ADP binding"/>
    <property type="evidence" value="ECO:0007669"/>
    <property type="project" value="TreeGrafter"/>
</dbReference>